<protein>
    <submittedName>
        <fullName evidence="2">Uncharacterized protein</fullName>
    </submittedName>
</protein>
<dbReference type="AlphaFoldDB" id="A0A0L6UVB2"/>
<evidence type="ECO:0000313" key="3">
    <source>
        <dbReference type="Proteomes" id="UP000037035"/>
    </source>
</evidence>
<sequence length="128" mass="13940">MPFEEERPGPTLALVPPAQSVSPAPELSDDRPSTPPPDQTRDSFVTASQSSPTSSPPELTRRPGWDWVPCDAPAPKQISSAIDPANIISGKRRVHMANVKDDKPIIAMVALSPLDPLDEVPCTYRNYR</sequence>
<dbReference type="EMBL" id="LAVV01008572">
    <property type="protein sequence ID" value="KNZ52466.1"/>
    <property type="molecule type" value="Genomic_DNA"/>
</dbReference>
<feature type="region of interest" description="Disordered" evidence="1">
    <location>
        <begin position="1"/>
        <end position="66"/>
    </location>
</feature>
<proteinExistence type="predicted"/>
<keyword evidence="3" id="KW-1185">Reference proteome</keyword>
<reference evidence="2 3" key="1">
    <citation type="submission" date="2015-08" db="EMBL/GenBank/DDBJ databases">
        <title>Next Generation Sequencing and Analysis of the Genome of Puccinia sorghi L Schw, the Causal Agent of Maize Common Rust.</title>
        <authorList>
            <person name="Rochi L."/>
            <person name="Burguener G."/>
            <person name="Darino M."/>
            <person name="Turjanski A."/>
            <person name="Kreff E."/>
            <person name="Dieguez M.J."/>
            <person name="Sacco F."/>
        </authorList>
    </citation>
    <scope>NUCLEOTIDE SEQUENCE [LARGE SCALE GENOMIC DNA]</scope>
    <source>
        <strain evidence="2 3">RO10H11247</strain>
    </source>
</reference>
<accession>A0A0L6UVB2</accession>
<organism evidence="2 3">
    <name type="scientific">Puccinia sorghi</name>
    <dbReference type="NCBI Taxonomy" id="27349"/>
    <lineage>
        <taxon>Eukaryota</taxon>
        <taxon>Fungi</taxon>
        <taxon>Dikarya</taxon>
        <taxon>Basidiomycota</taxon>
        <taxon>Pucciniomycotina</taxon>
        <taxon>Pucciniomycetes</taxon>
        <taxon>Pucciniales</taxon>
        <taxon>Pucciniaceae</taxon>
        <taxon>Puccinia</taxon>
    </lineage>
</organism>
<evidence type="ECO:0000256" key="1">
    <source>
        <dbReference type="SAM" id="MobiDB-lite"/>
    </source>
</evidence>
<evidence type="ECO:0000313" key="2">
    <source>
        <dbReference type="EMBL" id="KNZ52466.1"/>
    </source>
</evidence>
<dbReference type="VEuPathDB" id="FungiDB:VP01_3563g2"/>
<dbReference type="Proteomes" id="UP000037035">
    <property type="component" value="Unassembled WGS sequence"/>
</dbReference>
<feature type="compositionally biased region" description="Low complexity" evidence="1">
    <location>
        <begin position="48"/>
        <end position="57"/>
    </location>
</feature>
<comment type="caution">
    <text evidence="2">The sequence shown here is derived from an EMBL/GenBank/DDBJ whole genome shotgun (WGS) entry which is preliminary data.</text>
</comment>
<gene>
    <name evidence="2" type="ORF">VP01_3563g2</name>
</gene>
<name>A0A0L6UVB2_9BASI</name>